<organism evidence="10 11">
    <name type="scientific">Urochloa decumbens</name>
    <dbReference type="NCBI Taxonomy" id="240449"/>
    <lineage>
        <taxon>Eukaryota</taxon>
        <taxon>Viridiplantae</taxon>
        <taxon>Streptophyta</taxon>
        <taxon>Embryophyta</taxon>
        <taxon>Tracheophyta</taxon>
        <taxon>Spermatophyta</taxon>
        <taxon>Magnoliopsida</taxon>
        <taxon>Liliopsida</taxon>
        <taxon>Poales</taxon>
        <taxon>Poaceae</taxon>
        <taxon>PACMAD clade</taxon>
        <taxon>Panicoideae</taxon>
        <taxon>Panicodae</taxon>
        <taxon>Paniceae</taxon>
        <taxon>Melinidinae</taxon>
        <taxon>Urochloa</taxon>
    </lineage>
</organism>
<evidence type="ECO:0000256" key="1">
    <source>
        <dbReference type="ARBA" id="ARBA00005184"/>
    </source>
</evidence>
<evidence type="ECO:0000256" key="2">
    <source>
        <dbReference type="ARBA" id="ARBA00008891"/>
    </source>
</evidence>
<evidence type="ECO:0000256" key="8">
    <source>
        <dbReference type="RuleBase" id="RU000589"/>
    </source>
</evidence>
<keyword evidence="4 8" id="KW-0378">Hydrolase</keyword>
<dbReference type="FunFam" id="2.160.20.10:FF:000018">
    <property type="entry name" value="Pectinesterase"/>
    <property type="match status" value="1"/>
</dbReference>
<dbReference type="EC" id="3.1.1.11" evidence="3 8"/>
<comment type="pathway">
    <text evidence="1 8">Glycan metabolism; pectin degradation; 2-dehydro-3-deoxy-D-gluconate from pectin: step 1/5.</text>
</comment>
<evidence type="ECO:0000259" key="9">
    <source>
        <dbReference type="Pfam" id="PF01095"/>
    </source>
</evidence>
<dbReference type="InterPro" id="IPR033131">
    <property type="entry name" value="Pectinesterase_Asp_AS"/>
</dbReference>
<proteinExistence type="inferred from homology"/>
<dbReference type="GO" id="GO:0030599">
    <property type="term" value="F:pectinesterase activity"/>
    <property type="evidence" value="ECO:0007669"/>
    <property type="project" value="UniProtKB-UniRule"/>
</dbReference>
<dbReference type="Gene3D" id="2.160.20.10">
    <property type="entry name" value="Single-stranded right-handed beta-helix, Pectin lyase-like"/>
    <property type="match status" value="1"/>
</dbReference>
<evidence type="ECO:0000256" key="4">
    <source>
        <dbReference type="ARBA" id="ARBA00022801"/>
    </source>
</evidence>
<dbReference type="Proteomes" id="UP001497457">
    <property type="component" value="Chromosome 11b"/>
</dbReference>
<dbReference type="InterPro" id="IPR011050">
    <property type="entry name" value="Pectin_lyase_fold/virulence"/>
</dbReference>
<keyword evidence="8" id="KW-0732">Signal</keyword>
<reference evidence="10 11" key="2">
    <citation type="submission" date="2024-10" db="EMBL/GenBank/DDBJ databases">
        <authorList>
            <person name="Ryan C."/>
        </authorList>
    </citation>
    <scope>NUCLEOTIDE SEQUENCE [LARGE SCALE GENOMIC DNA]</scope>
</reference>
<dbReference type="Pfam" id="PF01095">
    <property type="entry name" value="Pectinesterase"/>
    <property type="match status" value="1"/>
</dbReference>
<feature type="chain" id="PRO_5044526340" description="Pectinesterase" evidence="8">
    <location>
        <begin position="30"/>
        <end position="440"/>
    </location>
</feature>
<comment type="catalytic activity">
    <reaction evidence="6 8">
        <text>[(1-&gt;4)-alpha-D-galacturonosyl methyl ester](n) + n H2O = [(1-&gt;4)-alpha-D-galacturonosyl](n) + n methanol + n H(+)</text>
        <dbReference type="Rhea" id="RHEA:22380"/>
        <dbReference type="Rhea" id="RHEA-COMP:14570"/>
        <dbReference type="Rhea" id="RHEA-COMP:14573"/>
        <dbReference type="ChEBI" id="CHEBI:15377"/>
        <dbReference type="ChEBI" id="CHEBI:15378"/>
        <dbReference type="ChEBI" id="CHEBI:17790"/>
        <dbReference type="ChEBI" id="CHEBI:140522"/>
        <dbReference type="ChEBI" id="CHEBI:140523"/>
        <dbReference type="EC" id="3.1.1.11"/>
    </reaction>
</comment>
<dbReference type="PANTHER" id="PTHR31321:SF57">
    <property type="entry name" value="PECTINESTERASE 53-RELATED"/>
    <property type="match status" value="1"/>
</dbReference>
<sequence length="440" mass="48100">MAAVARARRVLLCCCIAVALLGVAAPVAGGRHGQRHTHTKRLRPEKGGAAAAAAKPYPVNATRMEAIERQFTQWVRFMGAPGHSGYNRALNRAVLPSRTLVVDKTPGAGDFTSIQAAVDSLPLINLARVVIKVNAGTYTYVLASLRLGLPFPARPVFRRWFNFLGLVRCSESLKSDAVCCREKVNISPMRAFVTVEGAGADKTVVQWGDTAETVGSLGRPMGTFGSATFAVNSMFFVAKNITFKNTAPVPRPGALGKQGVALRISADNAAFVGCNFLGAQDTLYDHLGRHYYRDCYIEGSVDFIFGNALSLYEGCHVHAIARNYGALTAQNRQSLLEDTGFSFVNCKVTGSGALYLGRAWGTFSRVVFAYTYMDNIIIPRGWYNWGDPTREMTVFYGQYKCTGPGANYAGRVQWSRELTDEEAKPFISLDFIDGLEWIRL</sequence>
<evidence type="ECO:0000256" key="7">
    <source>
        <dbReference type="PROSITE-ProRule" id="PRU10040"/>
    </source>
</evidence>
<dbReference type="AlphaFoldDB" id="A0ABC8W6J6"/>
<evidence type="ECO:0000256" key="3">
    <source>
        <dbReference type="ARBA" id="ARBA00013229"/>
    </source>
</evidence>
<accession>A0ABC8W6J6</accession>
<evidence type="ECO:0000313" key="10">
    <source>
        <dbReference type="EMBL" id="CAL4902193.1"/>
    </source>
</evidence>
<feature type="signal peptide" evidence="8">
    <location>
        <begin position="1"/>
        <end position="29"/>
    </location>
</feature>
<feature type="active site" evidence="7">
    <location>
        <position position="302"/>
    </location>
</feature>
<protein>
    <recommendedName>
        <fullName evidence="3 8">Pectinesterase</fullName>
        <ecNumber evidence="3 8">3.1.1.11</ecNumber>
    </recommendedName>
</protein>
<dbReference type="PROSITE" id="PS00503">
    <property type="entry name" value="PECTINESTERASE_2"/>
    <property type="match status" value="1"/>
</dbReference>
<evidence type="ECO:0000256" key="5">
    <source>
        <dbReference type="ARBA" id="ARBA00023085"/>
    </source>
</evidence>
<dbReference type="PANTHER" id="PTHR31321">
    <property type="entry name" value="ACYL-COA THIOESTER HYDROLASE YBHC-RELATED"/>
    <property type="match status" value="1"/>
</dbReference>
<keyword evidence="5 8" id="KW-0063">Aspartyl esterase</keyword>
<evidence type="ECO:0000313" key="11">
    <source>
        <dbReference type="Proteomes" id="UP001497457"/>
    </source>
</evidence>
<feature type="domain" description="Pectinesterase catalytic" evidence="9">
    <location>
        <begin position="181"/>
        <end position="434"/>
    </location>
</feature>
<gene>
    <name evidence="10" type="ORF">URODEC1_LOCUS9809</name>
</gene>
<name>A0ABC8W6J6_9POAL</name>
<evidence type="ECO:0000256" key="6">
    <source>
        <dbReference type="ARBA" id="ARBA00047928"/>
    </source>
</evidence>
<dbReference type="InterPro" id="IPR012334">
    <property type="entry name" value="Pectin_lyas_fold"/>
</dbReference>
<dbReference type="InterPro" id="IPR000070">
    <property type="entry name" value="Pectinesterase_cat"/>
</dbReference>
<dbReference type="GO" id="GO:0045490">
    <property type="term" value="P:pectin catabolic process"/>
    <property type="evidence" value="ECO:0007669"/>
    <property type="project" value="UniProtKB-UniRule"/>
</dbReference>
<comment type="similarity">
    <text evidence="2">Belongs to the pectinesterase family.</text>
</comment>
<dbReference type="EMBL" id="OZ075121">
    <property type="protein sequence ID" value="CAL4902193.1"/>
    <property type="molecule type" value="Genomic_DNA"/>
</dbReference>
<reference evidence="11" key="1">
    <citation type="submission" date="2024-06" db="EMBL/GenBank/DDBJ databases">
        <authorList>
            <person name="Ryan C."/>
        </authorList>
    </citation>
    <scope>NUCLEOTIDE SEQUENCE [LARGE SCALE GENOMIC DNA]</scope>
</reference>
<keyword evidence="11" id="KW-1185">Reference proteome</keyword>
<dbReference type="GO" id="GO:0042545">
    <property type="term" value="P:cell wall modification"/>
    <property type="evidence" value="ECO:0007669"/>
    <property type="project" value="UniProtKB-UniRule"/>
</dbReference>
<dbReference type="SUPFAM" id="SSF51126">
    <property type="entry name" value="Pectin lyase-like"/>
    <property type="match status" value="2"/>
</dbReference>